<dbReference type="InParanoid" id="A0A0C3ASQ9"/>
<dbReference type="Pfam" id="PF25995">
    <property type="entry name" value="STB6_N"/>
    <property type="match status" value="1"/>
</dbReference>
<feature type="compositionally biased region" description="Basic and acidic residues" evidence="1">
    <location>
        <begin position="1069"/>
        <end position="1081"/>
    </location>
</feature>
<feature type="compositionally biased region" description="Basic and acidic residues" evidence="1">
    <location>
        <begin position="812"/>
        <end position="827"/>
    </location>
</feature>
<protein>
    <recommendedName>
        <fullName evidence="3">STB6-like N-terminal domain-containing protein</fullName>
    </recommendedName>
</protein>
<reference evidence="4 5" key="1">
    <citation type="submission" date="2014-04" db="EMBL/GenBank/DDBJ databases">
        <authorList>
            <consortium name="DOE Joint Genome Institute"/>
            <person name="Kuo A."/>
            <person name="Kohler A."/>
            <person name="Nagy L.G."/>
            <person name="Floudas D."/>
            <person name="Copeland A."/>
            <person name="Barry K.W."/>
            <person name="Cichocki N."/>
            <person name="Veneault-Fourrey C."/>
            <person name="LaButti K."/>
            <person name="Lindquist E.A."/>
            <person name="Lipzen A."/>
            <person name="Lundell T."/>
            <person name="Morin E."/>
            <person name="Murat C."/>
            <person name="Sun H."/>
            <person name="Tunlid A."/>
            <person name="Henrissat B."/>
            <person name="Grigoriev I.V."/>
            <person name="Hibbett D.S."/>
            <person name="Martin F."/>
            <person name="Nordberg H.P."/>
            <person name="Cantor M.N."/>
            <person name="Hua S.X."/>
        </authorList>
    </citation>
    <scope>NUCLEOTIDE SEQUENCE [LARGE SCALE GENOMIC DNA]</scope>
    <source>
        <strain evidence="4 5">Foug A</strain>
    </source>
</reference>
<sequence length="1140" mass="124766">MGIIFVAVSAVVCIVQDDEHGDNRPGQTAIAHANGQGTFLGQLLQQASSFTTKCPSAFSSHKASVGEANPFTIRFGRGHNVEGDGERWIGCKCRFEIVVERMELTGYQVYAVEKWIVERTRPVTVLTVYTGDPSHKIIVTALSPVSRLTDSEADLEFTAAVQHLRKLVDARPREIPQGTLMVTSLAHFRSDYTIVHIPGGDFLAVQDRLYSNINLLRMGCSGRGAVTLDEPSETTKDRFKSMYFFSDMASPATPFKSKSRSHSHARTYSHPVVPLSLAPTVPEVSLSNQLSVVGLNHSNASQTNAVATPATLRHPHFTSYVLELVKVLQASLAVCEMFPLSPLPRSGPMFDGLLCDATVDGVRKWGPEVGENFSGFEATERIADPNMISLLISFVLCARNKLAALVQGVPKDPFLHPHEFLAVLSSYAHFQINGGHAAVTHLTGAGSTSPVSPVPFNFNLSASTSSPTHSAISPTTVGVPLVYLTLSMYNTLQSTYERLRHTDSRRVHRVLLSRLEVSPTSEEDTDEERRGLGERVMGLVGRTNVGAECVVSPTADMGGLMKAVLIGRDREKVRERGREGDRDRGSKDGDSWKERMDGVDEKERVAGSLRMLWGGKVDILVRMRERAEGRWVCPAWRNELERERGSNTMRSDVDDPVMKGNVEDDLIFGGAWSGKVQKKLEMWTRINRSKRSVDLSGVGKFSGRTSSVAIPLSAQSSSSGHIYPQSELKGLGIPSVVFSHGADEDEEPSSGQVSPISVSCSHIPLVLTPSFGVSSANVGAENEHSTKHSEDGFPSHSRAVAGVERGSGGEEYSSRGEKERASDFDRWERTHPLPRRRHSFHTLSSVGDIPVLQKEWMKIDVELCGQIFVMRRREEHLRGVLKCLEHLTNTLSLTNASLQMADLAHAPLVKSLTTTPTVQDVPSSHHDVSASPTHLQLAHDPLSSSPLPVSLATILQMVPTLPPVAALQYETAQLRIREMWAGTRTLRVKVWELRAKVFGDGTTGVGASGSGAGGLRRRPSRLRGNQRKIEQWMLDGSRRLVDAQGRTEEEAEEERRAAHFDTDSESICDGERTESDSDGGRDVPGIGEGVGEGEGERQWVMPMWLLRMFTSWGSQLGFLRRGGVVTGVRDASPGDVGLLM</sequence>
<evidence type="ECO:0000256" key="1">
    <source>
        <dbReference type="SAM" id="MobiDB-lite"/>
    </source>
</evidence>
<dbReference type="HOGENOM" id="CLU_010710_0_0_1"/>
<dbReference type="PANTHER" id="PTHR31011">
    <property type="entry name" value="PROTEIN STB2-RELATED"/>
    <property type="match status" value="1"/>
</dbReference>
<feature type="domain" description="STB6-like N-terminal" evidence="3">
    <location>
        <begin position="87"/>
        <end position="218"/>
    </location>
</feature>
<feature type="compositionally biased region" description="Basic and acidic residues" evidence="1">
    <location>
        <begin position="781"/>
        <end position="793"/>
    </location>
</feature>
<dbReference type="PANTHER" id="PTHR31011:SF2">
    <property type="entry name" value="PROTEIN STB2-RELATED"/>
    <property type="match status" value="1"/>
</dbReference>
<evidence type="ECO:0000259" key="3">
    <source>
        <dbReference type="Pfam" id="PF25995"/>
    </source>
</evidence>
<dbReference type="InterPro" id="IPR038919">
    <property type="entry name" value="STB2/STB2"/>
</dbReference>
<feature type="compositionally biased region" description="Basic and acidic residues" evidence="1">
    <location>
        <begin position="1040"/>
        <end position="1062"/>
    </location>
</feature>
<dbReference type="OrthoDB" id="19806at2759"/>
<reference evidence="5" key="2">
    <citation type="submission" date="2015-01" db="EMBL/GenBank/DDBJ databases">
        <title>Evolutionary Origins and Diversification of the Mycorrhizal Mutualists.</title>
        <authorList>
            <consortium name="DOE Joint Genome Institute"/>
            <consortium name="Mycorrhizal Genomics Consortium"/>
            <person name="Kohler A."/>
            <person name="Kuo A."/>
            <person name="Nagy L.G."/>
            <person name="Floudas D."/>
            <person name="Copeland A."/>
            <person name="Barry K.W."/>
            <person name="Cichocki N."/>
            <person name="Veneault-Fourrey C."/>
            <person name="LaButti K."/>
            <person name="Lindquist E.A."/>
            <person name="Lipzen A."/>
            <person name="Lundell T."/>
            <person name="Morin E."/>
            <person name="Murat C."/>
            <person name="Riley R."/>
            <person name="Ohm R."/>
            <person name="Sun H."/>
            <person name="Tunlid A."/>
            <person name="Henrissat B."/>
            <person name="Grigoriev I.V."/>
            <person name="Hibbett D.S."/>
            <person name="Martin F."/>
        </authorList>
    </citation>
    <scope>NUCLEOTIDE SEQUENCE [LARGE SCALE GENOMIC DNA]</scope>
    <source>
        <strain evidence="5">Foug A</strain>
    </source>
</reference>
<dbReference type="STRING" id="1036808.A0A0C3ASQ9"/>
<dbReference type="AlphaFoldDB" id="A0A0C3ASQ9"/>
<feature type="region of interest" description="Disordered" evidence="1">
    <location>
        <begin position="776"/>
        <end position="827"/>
    </location>
</feature>
<evidence type="ECO:0000313" key="4">
    <source>
        <dbReference type="EMBL" id="KIM67977.1"/>
    </source>
</evidence>
<accession>A0A0C3ASQ9</accession>
<evidence type="ECO:0000256" key="2">
    <source>
        <dbReference type="SAM" id="SignalP"/>
    </source>
</evidence>
<organism evidence="4 5">
    <name type="scientific">Scleroderma citrinum Foug A</name>
    <dbReference type="NCBI Taxonomy" id="1036808"/>
    <lineage>
        <taxon>Eukaryota</taxon>
        <taxon>Fungi</taxon>
        <taxon>Dikarya</taxon>
        <taxon>Basidiomycota</taxon>
        <taxon>Agaricomycotina</taxon>
        <taxon>Agaricomycetes</taxon>
        <taxon>Agaricomycetidae</taxon>
        <taxon>Boletales</taxon>
        <taxon>Sclerodermatineae</taxon>
        <taxon>Sclerodermataceae</taxon>
        <taxon>Scleroderma</taxon>
    </lineage>
</organism>
<feature type="chain" id="PRO_5002172385" description="STB6-like N-terminal domain-containing protein" evidence="2">
    <location>
        <begin position="18"/>
        <end position="1140"/>
    </location>
</feature>
<dbReference type="GO" id="GO:0070822">
    <property type="term" value="C:Sin3-type complex"/>
    <property type="evidence" value="ECO:0007669"/>
    <property type="project" value="TreeGrafter"/>
</dbReference>
<feature type="region of interest" description="Disordered" evidence="1">
    <location>
        <begin position="1040"/>
        <end position="1094"/>
    </location>
</feature>
<dbReference type="Proteomes" id="UP000053989">
    <property type="component" value="Unassembled WGS sequence"/>
</dbReference>
<proteinExistence type="predicted"/>
<feature type="signal peptide" evidence="2">
    <location>
        <begin position="1"/>
        <end position="17"/>
    </location>
</feature>
<feature type="region of interest" description="Disordered" evidence="1">
    <location>
        <begin position="571"/>
        <end position="599"/>
    </location>
</feature>
<dbReference type="EMBL" id="KN822011">
    <property type="protein sequence ID" value="KIM67977.1"/>
    <property type="molecule type" value="Genomic_DNA"/>
</dbReference>
<gene>
    <name evidence="4" type="ORF">SCLCIDRAFT_14023</name>
</gene>
<name>A0A0C3ASQ9_9AGAM</name>
<keyword evidence="2" id="KW-0732">Signal</keyword>
<evidence type="ECO:0000313" key="5">
    <source>
        <dbReference type="Proteomes" id="UP000053989"/>
    </source>
</evidence>
<keyword evidence="5" id="KW-1185">Reference proteome</keyword>
<dbReference type="InterPro" id="IPR059025">
    <property type="entry name" value="STB6_N"/>
</dbReference>